<evidence type="ECO:0000313" key="13">
    <source>
        <dbReference type="Proteomes" id="UP000029121"/>
    </source>
</evidence>
<dbReference type="GO" id="GO:1902600">
    <property type="term" value="P:proton transmembrane transport"/>
    <property type="evidence" value="ECO:0007669"/>
    <property type="project" value="InterPro"/>
</dbReference>
<feature type="transmembrane region" description="Helical" evidence="10">
    <location>
        <begin position="409"/>
        <end position="427"/>
    </location>
</feature>
<evidence type="ECO:0000256" key="2">
    <source>
        <dbReference type="ARBA" id="ARBA00022448"/>
    </source>
</evidence>
<evidence type="ECO:0000256" key="10">
    <source>
        <dbReference type="SAM" id="Phobius"/>
    </source>
</evidence>
<gene>
    <name evidence="12" type="ORF">CARUB_v10012226mg</name>
</gene>
<dbReference type="GO" id="GO:0016020">
    <property type="term" value="C:membrane"/>
    <property type="evidence" value="ECO:0007669"/>
    <property type="project" value="UniProtKB-SubCell"/>
</dbReference>
<reference evidence="13" key="1">
    <citation type="journal article" date="2013" name="Nat. Genet.">
        <title>The Capsella rubella genome and the genomic consequences of rapid mating system evolution.</title>
        <authorList>
            <person name="Slotte T."/>
            <person name="Hazzouri K.M."/>
            <person name="Agren J.A."/>
            <person name="Koenig D."/>
            <person name="Maumus F."/>
            <person name="Guo Y.L."/>
            <person name="Steige K."/>
            <person name="Platts A.E."/>
            <person name="Escobar J.S."/>
            <person name="Newman L.K."/>
            <person name="Wang W."/>
            <person name="Mandakova T."/>
            <person name="Vello E."/>
            <person name="Smith L.M."/>
            <person name="Henz S.R."/>
            <person name="Steffen J."/>
            <person name="Takuno S."/>
            <person name="Brandvain Y."/>
            <person name="Coop G."/>
            <person name="Andolfatto P."/>
            <person name="Hu T.T."/>
            <person name="Blanchette M."/>
            <person name="Clark R.M."/>
            <person name="Quesneville H."/>
            <person name="Nordborg M."/>
            <person name="Gaut B.S."/>
            <person name="Lysak M.A."/>
            <person name="Jenkins J."/>
            <person name="Grimwood J."/>
            <person name="Chapman J."/>
            <person name="Prochnik S."/>
            <person name="Shu S."/>
            <person name="Rokhsar D."/>
            <person name="Schmutz J."/>
            <person name="Weigel D."/>
            <person name="Wright S.I."/>
        </authorList>
    </citation>
    <scope>NUCLEOTIDE SEQUENCE [LARGE SCALE GENOMIC DNA]</scope>
    <source>
        <strain evidence="13">cv. Monte Gargano</strain>
    </source>
</reference>
<feature type="transmembrane region" description="Helical" evidence="10">
    <location>
        <begin position="439"/>
        <end position="462"/>
    </location>
</feature>
<keyword evidence="3" id="KW-0633">Potassium transport</keyword>
<name>R0I5T8_9BRAS</name>
<accession>R0I5T8</accession>
<feature type="transmembrane region" description="Helical" evidence="10">
    <location>
        <begin position="194"/>
        <end position="214"/>
    </location>
</feature>
<proteinExistence type="inferred from homology"/>
<keyword evidence="6 10" id="KW-1133">Transmembrane helix</keyword>
<keyword evidence="4 10" id="KW-0812">Transmembrane</keyword>
<dbReference type="InterPro" id="IPR050794">
    <property type="entry name" value="CPA2_transporter"/>
</dbReference>
<keyword evidence="5" id="KW-0630">Potassium</keyword>
<evidence type="ECO:0000256" key="6">
    <source>
        <dbReference type="ARBA" id="ARBA00022989"/>
    </source>
</evidence>
<feature type="domain" description="Cation/H+ exchanger transmembrane" evidence="11">
    <location>
        <begin position="75"/>
        <end position="461"/>
    </location>
</feature>
<comment type="similarity">
    <text evidence="9">Belongs to the monovalent cation:proton antiporter 2 (CPA2) transporter (TC 2.A.37) family. CHX (TC 2.A.37.4) subfamily.</text>
</comment>
<keyword evidence="7" id="KW-0406">Ion transport</keyword>
<dbReference type="GO" id="GO:0006885">
    <property type="term" value="P:regulation of pH"/>
    <property type="evidence" value="ECO:0007669"/>
    <property type="project" value="TreeGrafter"/>
</dbReference>
<feature type="transmembrane region" description="Helical" evidence="10">
    <location>
        <begin position="253"/>
        <end position="269"/>
    </location>
</feature>
<evidence type="ECO:0000256" key="3">
    <source>
        <dbReference type="ARBA" id="ARBA00022538"/>
    </source>
</evidence>
<dbReference type="GO" id="GO:0006813">
    <property type="term" value="P:potassium ion transport"/>
    <property type="evidence" value="ECO:0007669"/>
    <property type="project" value="UniProtKB-KW"/>
</dbReference>
<dbReference type="InterPro" id="IPR038770">
    <property type="entry name" value="Na+/solute_symporter_sf"/>
</dbReference>
<dbReference type="EMBL" id="KB870805">
    <property type="protein sequence ID" value="EOA37659.1"/>
    <property type="molecule type" value="Genomic_DNA"/>
</dbReference>
<protein>
    <recommendedName>
        <fullName evidence="11">Cation/H+ exchanger transmembrane domain-containing protein</fullName>
    </recommendedName>
</protein>
<evidence type="ECO:0000259" key="11">
    <source>
        <dbReference type="Pfam" id="PF00999"/>
    </source>
</evidence>
<dbReference type="OrthoDB" id="1043119at2759"/>
<dbReference type="Pfam" id="PF00999">
    <property type="entry name" value="Na_H_Exchanger"/>
    <property type="match status" value="1"/>
</dbReference>
<dbReference type="STRING" id="81985.R0I5T8"/>
<dbReference type="Gene3D" id="1.20.1530.20">
    <property type="match status" value="1"/>
</dbReference>
<evidence type="ECO:0000256" key="5">
    <source>
        <dbReference type="ARBA" id="ARBA00022958"/>
    </source>
</evidence>
<keyword evidence="8 10" id="KW-0472">Membrane</keyword>
<dbReference type="GO" id="GO:0012505">
    <property type="term" value="C:endomembrane system"/>
    <property type="evidence" value="ECO:0007669"/>
    <property type="project" value="TreeGrafter"/>
</dbReference>
<dbReference type="InterPro" id="IPR006153">
    <property type="entry name" value="Cation/H_exchanger_TM"/>
</dbReference>
<dbReference type="PANTHER" id="PTHR32468:SF67">
    <property type="entry name" value="CATION_H(+) ANTIPORTER 6B"/>
    <property type="match status" value="1"/>
</dbReference>
<organism evidence="12 13">
    <name type="scientific">Capsella rubella</name>
    <dbReference type="NCBI Taxonomy" id="81985"/>
    <lineage>
        <taxon>Eukaryota</taxon>
        <taxon>Viridiplantae</taxon>
        <taxon>Streptophyta</taxon>
        <taxon>Embryophyta</taxon>
        <taxon>Tracheophyta</taxon>
        <taxon>Spermatophyta</taxon>
        <taxon>Magnoliopsida</taxon>
        <taxon>eudicotyledons</taxon>
        <taxon>Gunneridae</taxon>
        <taxon>Pentapetalae</taxon>
        <taxon>rosids</taxon>
        <taxon>malvids</taxon>
        <taxon>Brassicales</taxon>
        <taxon>Brassicaceae</taxon>
        <taxon>Camelineae</taxon>
        <taxon>Capsella</taxon>
    </lineage>
</organism>
<dbReference type="GO" id="GO:0015297">
    <property type="term" value="F:antiporter activity"/>
    <property type="evidence" value="ECO:0007669"/>
    <property type="project" value="InterPro"/>
</dbReference>
<keyword evidence="2" id="KW-0813">Transport</keyword>
<comment type="subcellular location">
    <subcellularLocation>
        <location evidence="1">Membrane</location>
        <topology evidence="1">Multi-pass membrane protein</topology>
    </subcellularLocation>
</comment>
<evidence type="ECO:0000256" key="1">
    <source>
        <dbReference type="ARBA" id="ARBA00004141"/>
    </source>
</evidence>
<dbReference type="KEGG" id="crb:17900124"/>
<dbReference type="PANTHER" id="PTHR32468">
    <property type="entry name" value="CATION/H + ANTIPORTER"/>
    <property type="match status" value="1"/>
</dbReference>
<evidence type="ECO:0000256" key="9">
    <source>
        <dbReference type="ARBA" id="ARBA00038341"/>
    </source>
</evidence>
<feature type="transmembrane region" description="Helical" evidence="10">
    <location>
        <begin position="226"/>
        <end position="247"/>
    </location>
</feature>
<keyword evidence="13" id="KW-1185">Reference proteome</keyword>
<feature type="transmembrane region" description="Helical" evidence="10">
    <location>
        <begin position="160"/>
        <end position="178"/>
    </location>
</feature>
<dbReference type="eggNOG" id="KOG1650">
    <property type="taxonomic scope" value="Eukaryota"/>
</dbReference>
<dbReference type="AlphaFoldDB" id="R0I5T8"/>
<evidence type="ECO:0000256" key="7">
    <source>
        <dbReference type="ARBA" id="ARBA00023065"/>
    </source>
</evidence>
<feature type="transmembrane region" description="Helical" evidence="10">
    <location>
        <begin position="382"/>
        <end position="403"/>
    </location>
</feature>
<evidence type="ECO:0000256" key="8">
    <source>
        <dbReference type="ARBA" id="ARBA00023136"/>
    </source>
</evidence>
<evidence type="ECO:0000256" key="4">
    <source>
        <dbReference type="ARBA" id="ARBA00022692"/>
    </source>
</evidence>
<evidence type="ECO:0000313" key="12">
    <source>
        <dbReference type="EMBL" id="EOA37659.1"/>
    </source>
</evidence>
<sequence length="793" mass="90101">MDAEQATWRQEIMWDDDGKRAEMGEKMFCDVSPHIMLNSHGVLEKMASGSEGMEFWEYPLPQLEIIILSTFLFWRFFDILFKKLRVPIPKFTSMMLVGAVLSEVLQSVKMSWFQDIFIHENKYMPNVAETIGAFAFTLDWFLRGVTTDVGMVKKSGTKSVVIGFTSMIIPWQIGKLIYSSREKSSIPTMSGMEYAIMTFTMSVTPFTCLNMFLTDLKIVHTEFGQIAQSSGMVTDVLAFFLTVWNYVSRDDGIRMGVAFMLFFTFLFLVRQFMHWVIRHTPEGVPVRNMYLYIGLLLAYLSYLFWSHYLFFGPLGAFILGLAIPNGPPLGSVFIQKFDSFNEGLFLPLFGSLTMIKLDWSFLRKEFGNGKHFEGHMHECFSFLAILYMTKFASSFSVAIAAKMPLRDSVILGIIMGTKSSFELAYVLQAFEKYSISLELFTLMGVYILVNSLLTPMSIHILYDRSKRSACYGRRNLKHNSELQTLVCINKPDNITSMISLLRATSPSKDSPMDCCVLHLIELVGQANPTFISHQLQKPKPGSRSYSENVISSFQMFQETYWDSASINMFTSLTSAKEMHEHICWFALDKGSNLILLSFHRTWGPNGNDIISDDQTQRSLNRSVLKRAPCSVGIFVHRKPIWQPKSVESPCRVCLIYVGGNDDKEALALADHMRGNQQVSLTVICVIPASHAEENTKRSRSQMADMNSHEEKPRDNSIIIELTVADGTETSKFLHSVAYDYELFVVGRRSGIGTTVTKGLGDWMEFDELGVIRDLLASEYFPSRASVLIVQQRE</sequence>
<dbReference type="Proteomes" id="UP000029121">
    <property type="component" value="Unassembled WGS sequence"/>
</dbReference>
<feature type="transmembrane region" description="Helical" evidence="10">
    <location>
        <begin position="290"/>
        <end position="323"/>
    </location>
</feature>